<name>L8GKU1_ACACF</name>
<organism evidence="4 5">
    <name type="scientific">Acanthamoeba castellanii (strain ATCC 30010 / Neff)</name>
    <dbReference type="NCBI Taxonomy" id="1257118"/>
    <lineage>
        <taxon>Eukaryota</taxon>
        <taxon>Amoebozoa</taxon>
        <taxon>Discosea</taxon>
        <taxon>Longamoebia</taxon>
        <taxon>Centramoebida</taxon>
        <taxon>Acanthamoebidae</taxon>
        <taxon>Acanthamoeba</taxon>
    </lineage>
</organism>
<dbReference type="InterPro" id="IPR015797">
    <property type="entry name" value="NUDIX_hydrolase-like_dom_sf"/>
</dbReference>
<dbReference type="PROSITE" id="PS00893">
    <property type="entry name" value="NUDIX_BOX"/>
    <property type="match status" value="1"/>
</dbReference>
<sequence>MEADSRVECDARTVNGRDYVDPSVLMVNCTSRSKEPWCHGLSPFFLGPVSLYDGHVAKNVENAWQYAKVYKQHVDPVTGEPTAEYWEWALAGWANPDPVRFPMGRGAKPEYSYWDGKKYGYVAARKRIYAPLYASLVENSVAFKKLAKIYRQNKRLYLWDFDGYDHVSMGRTLQQVLDDPNKKMGHAFVLLMLLRGERLWETDDIPELDYDPKARERVPKPEPRGPLTSAGFLIKSADLYLVCHATNRKPPAATDGSWTISKGIVDADETPIEAAIRELKEETGIDLKGEEPLTSLIPAPDAQPINSYTVGKGAAKKTVLVYEIDDKEGLLRLHRTKELTCTSLIEGDYSPVHVRGLPELDAFSWVTQSDAQAMVFQSQKHLFGPVPERAPKAKAAKPRGQRGRGPAAAPEAEAEGSKDD</sequence>
<dbReference type="VEuPathDB" id="AmoebaDB:ACA1_037900"/>
<reference evidence="4 5" key="1">
    <citation type="journal article" date="2013" name="Genome Biol.">
        <title>Genome of Acanthamoeba castellanii highlights extensive lateral gene transfer and early evolution of tyrosine kinase signaling.</title>
        <authorList>
            <person name="Clarke M."/>
            <person name="Lohan A.J."/>
            <person name="Liu B."/>
            <person name="Lagkouvardos I."/>
            <person name="Roy S."/>
            <person name="Zafar N."/>
            <person name="Bertelli C."/>
            <person name="Schilde C."/>
            <person name="Kianianmomeni A."/>
            <person name="Burglin T.R."/>
            <person name="Frech C."/>
            <person name="Turcotte B."/>
            <person name="Kopec K.O."/>
            <person name="Synnott J.M."/>
            <person name="Choo C."/>
            <person name="Paponov I."/>
            <person name="Finkler A."/>
            <person name="Soon Heng Tan C."/>
            <person name="Hutchins A.P."/>
            <person name="Weinmeier T."/>
            <person name="Rattei T."/>
            <person name="Chu J.S."/>
            <person name="Gimenez G."/>
            <person name="Irimia M."/>
            <person name="Rigden D.J."/>
            <person name="Fitzpatrick D.A."/>
            <person name="Lorenzo-Morales J."/>
            <person name="Bateman A."/>
            <person name="Chiu C.H."/>
            <person name="Tang P."/>
            <person name="Hegemann P."/>
            <person name="Fromm H."/>
            <person name="Raoult D."/>
            <person name="Greub G."/>
            <person name="Miranda-Saavedra D."/>
            <person name="Chen N."/>
            <person name="Nash P."/>
            <person name="Ginger M.L."/>
            <person name="Horn M."/>
            <person name="Schaap P."/>
            <person name="Caler L."/>
            <person name="Loftus B."/>
        </authorList>
    </citation>
    <scope>NUCLEOTIDE SEQUENCE [LARGE SCALE GENOMIC DNA]</scope>
    <source>
        <strain evidence="4 5">Neff</strain>
    </source>
</reference>
<evidence type="ECO:0000313" key="5">
    <source>
        <dbReference type="Proteomes" id="UP000011083"/>
    </source>
</evidence>
<dbReference type="CDD" id="cd02883">
    <property type="entry name" value="NUDIX_Hydrolase"/>
    <property type="match status" value="1"/>
</dbReference>
<evidence type="ECO:0000256" key="1">
    <source>
        <dbReference type="ARBA" id="ARBA00022801"/>
    </source>
</evidence>
<dbReference type="Proteomes" id="UP000011083">
    <property type="component" value="Unassembled WGS sequence"/>
</dbReference>
<protein>
    <submittedName>
        <fullName evidence="4">Hydrolase, NUDIX family protein</fullName>
    </submittedName>
</protein>
<dbReference type="GO" id="GO:0016787">
    <property type="term" value="F:hydrolase activity"/>
    <property type="evidence" value="ECO:0007669"/>
    <property type="project" value="UniProtKB-KW"/>
</dbReference>
<proteinExistence type="predicted"/>
<gene>
    <name evidence="4" type="ORF">ACA1_037900</name>
</gene>
<dbReference type="PROSITE" id="PS51462">
    <property type="entry name" value="NUDIX"/>
    <property type="match status" value="1"/>
</dbReference>
<feature type="region of interest" description="Disordered" evidence="2">
    <location>
        <begin position="384"/>
        <end position="420"/>
    </location>
</feature>
<feature type="domain" description="Nudix hydrolase" evidence="3">
    <location>
        <begin position="223"/>
        <end position="389"/>
    </location>
</feature>
<dbReference type="SUPFAM" id="SSF55811">
    <property type="entry name" value="Nudix"/>
    <property type="match status" value="1"/>
</dbReference>
<dbReference type="InterPro" id="IPR000086">
    <property type="entry name" value="NUDIX_hydrolase_dom"/>
</dbReference>
<dbReference type="AlphaFoldDB" id="L8GKU1"/>
<evidence type="ECO:0000256" key="2">
    <source>
        <dbReference type="SAM" id="MobiDB-lite"/>
    </source>
</evidence>
<dbReference type="OrthoDB" id="10255488at2759"/>
<evidence type="ECO:0000313" key="4">
    <source>
        <dbReference type="EMBL" id="ELR13617.1"/>
    </source>
</evidence>
<keyword evidence="5" id="KW-1185">Reference proteome</keyword>
<feature type="compositionally biased region" description="Basic residues" evidence="2">
    <location>
        <begin position="392"/>
        <end position="402"/>
    </location>
</feature>
<dbReference type="EMBL" id="KB008087">
    <property type="protein sequence ID" value="ELR13617.1"/>
    <property type="molecule type" value="Genomic_DNA"/>
</dbReference>
<dbReference type="KEGG" id="acan:ACA1_037900"/>
<evidence type="ECO:0000259" key="3">
    <source>
        <dbReference type="PROSITE" id="PS51462"/>
    </source>
</evidence>
<dbReference type="InterPro" id="IPR020084">
    <property type="entry name" value="NUDIX_hydrolase_CS"/>
</dbReference>
<dbReference type="Pfam" id="PF00293">
    <property type="entry name" value="NUDIX"/>
    <property type="match status" value="1"/>
</dbReference>
<accession>L8GKU1</accession>
<keyword evidence="1 4" id="KW-0378">Hydrolase</keyword>
<dbReference type="RefSeq" id="XP_004335630.1">
    <property type="nucleotide sequence ID" value="XM_004335582.1"/>
</dbReference>
<dbReference type="Gene3D" id="3.90.79.10">
    <property type="entry name" value="Nucleoside Triphosphate Pyrophosphohydrolase"/>
    <property type="match status" value="1"/>
</dbReference>
<dbReference type="GeneID" id="14914165"/>